<feature type="region of interest" description="Disordered" evidence="1">
    <location>
        <begin position="42"/>
        <end position="61"/>
    </location>
</feature>
<keyword evidence="3" id="KW-1185">Reference proteome</keyword>
<evidence type="ECO:0000313" key="2">
    <source>
        <dbReference type="EMBL" id="MEQ2301584.1"/>
    </source>
</evidence>
<accession>A0ABV0Z5T6</accession>
<evidence type="ECO:0000256" key="1">
    <source>
        <dbReference type="SAM" id="MobiDB-lite"/>
    </source>
</evidence>
<name>A0ABV0Z5T6_9TELE</name>
<comment type="caution">
    <text evidence="2">The sequence shown here is derived from an EMBL/GenBank/DDBJ whole genome shotgun (WGS) entry which is preliminary data.</text>
</comment>
<proteinExistence type="predicted"/>
<sequence length="107" mass="11195">MSALVTAESGSESLVRPSCRVGGPMTAPVTVQVKLLASTAENPAAVSNPDQAKDPSAGSPTETWVWSAFKSIQSMVVMVSLYKVQLSPLVQSDLENPTAAQEAISYV</sequence>
<reference evidence="2 3" key="1">
    <citation type="submission" date="2021-06" db="EMBL/GenBank/DDBJ databases">
        <authorList>
            <person name="Palmer J.M."/>
        </authorList>
    </citation>
    <scope>NUCLEOTIDE SEQUENCE [LARGE SCALE GENOMIC DNA]</scope>
    <source>
        <strain evidence="2 3">AS_MEX2019</strain>
        <tissue evidence="2">Muscle</tissue>
    </source>
</reference>
<dbReference type="Proteomes" id="UP001469553">
    <property type="component" value="Unassembled WGS sequence"/>
</dbReference>
<evidence type="ECO:0000313" key="3">
    <source>
        <dbReference type="Proteomes" id="UP001469553"/>
    </source>
</evidence>
<organism evidence="2 3">
    <name type="scientific">Ameca splendens</name>
    <dbReference type="NCBI Taxonomy" id="208324"/>
    <lineage>
        <taxon>Eukaryota</taxon>
        <taxon>Metazoa</taxon>
        <taxon>Chordata</taxon>
        <taxon>Craniata</taxon>
        <taxon>Vertebrata</taxon>
        <taxon>Euteleostomi</taxon>
        <taxon>Actinopterygii</taxon>
        <taxon>Neopterygii</taxon>
        <taxon>Teleostei</taxon>
        <taxon>Neoteleostei</taxon>
        <taxon>Acanthomorphata</taxon>
        <taxon>Ovalentaria</taxon>
        <taxon>Atherinomorphae</taxon>
        <taxon>Cyprinodontiformes</taxon>
        <taxon>Goodeidae</taxon>
        <taxon>Ameca</taxon>
    </lineage>
</organism>
<protein>
    <submittedName>
        <fullName evidence="2">Uncharacterized protein</fullName>
    </submittedName>
</protein>
<dbReference type="EMBL" id="JAHRIP010053456">
    <property type="protein sequence ID" value="MEQ2301584.1"/>
    <property type="molecule type" value="Genomic_DNA"/>
</dbReference>
<gene>
    <name evidence="2" type="ORF">AMECASPLE_037578</name>
</gene>